<feature type="domain" description="ABC transporter" evidence="1">
    <location>
        <begin position="6"/>
        <end position="45"/>
    </location>
</feature>
<dbReference type="InterPro" id="IPR039421">
    <property type="entry name" value="Type_1_exporter"/>
</dbReference>
<dbReference type="GO" id="GO:0090374">
    <property type="term" value="P:oligopeptide export from mitochondrion"/>
    <property type="evidence" value="ECO:0007669"/>
    <property type="project" value="TreeGrafter"/>
</dbReference>
<dbReference type="GO" id="GO:0005524">
    <property type="term" value="F:ATP binding"/>
    <property type="evidence" value="ECO:0007669"/>
    <property type="project" value="InterPro"/>
</dbReference>
<evidence type="ECO:0000259" key="1">
    <source>
        <dbReference type="Pfam" id="PF00005"/>
    </source>
</evidence>
<dbReference type="EMBL" id="JARK01001381">
    <property type="protein sequence ID" value="EYC12959.1"/>
    <property type="molecule type" value="Genomic_DNA"/>
</dbReference>
<dbReference type="Gene3D" id="3.40.50.300">
    <property type="entry name" value="P-loop containing nucleotide triphosphate hydrolases"/>
    <property type="match status" value="1"/>
</dbReference>
<dbReference type="AlphaFoldDB" id="A0A016UCB2"/>
<protein>
    <recommendedName>
        <fullName evidence="1">ABC transporter domain-containing protein</fullName>
    </recommendedName>
</protein>
<dbReference type="SUPFAM" id="SSF52540">
    <property type="entry name" value="P-loop containing nucleoside triphosphate hydrolases"/>
    <property type="match status" value="1"/>
</dbReference>
<accession>A0A016UCB2</accession>
<dbReference type="Pfam" id="PF00005">
    <property type="entry name" value="ABC_tran"/>
    <property type="match status" value="1"/>
</dbReference>
<dbReference type="InterPro" id="IPR003439">
    <property type="entry name" value="ABC_transporter-like_ATP-bd"/>
</dbReference>
<dbReference type="Proteomes" id="UP000024635">
    <property type="component" value="Unassembled WGS sequence"/>
</dbReference>
<dbReference type="GO" id="GO:0015421">
    <property type="term" value="F:ABC-type oligopeptide transporter activity"/>
    <property type="evidence" value="ECO:0007669"/>
    <property type="project" value="TreeGrafter"/>
</dbReference>
<sequence>MYVFAKTSRVSEKGTQLSGGQTQCIAIARALIRNPPLLLLDEATSALNTESEKIVQETLEVAHQGRTCKVIAHRLSTIQNSDVNVMAQEGKAAKKGTHENSLAKRLCETQRLVESQ</sequence>
<dbReference type="GO" id="GO:0016887">
    <property type="term" value="F:ATP hydrolysis activity"/>
    <property type="evidence" value="ECO:0007669"/>
    <property type="project" value="InterPro"/>
</dbReference>
<proteinExistence type="predicted"/>
<reference evidence="3" key="1">
    <citation type="journal article" date="2015" name="Nat. Genet.">
        <title>The genome and transcriptome of the zoonotic hookworm Ancylostoma ceylanicum identify infection-specific gene families.</title>
        <authorList>
            <person name="Schwarz E.M."/>
            <person name="Hu Y."/>
            <person name="Antoshechkin I."/>
            <person name="Miller M.M."/>
            <person name="Sternberg P.W."/>
            <person name="Aroian R.V."/>
        </authorList>
    </citation>
    <scope>NUCLEOTIDE SEQUENCE</scope>
    <source>
        <strain evidence="3">HY135</strain>
    </source>
</reference>
<dbReference type="GO" id="GO:0005743">
    <property type="term" value="C:mitochondrial inner membrane"/>
    <property type="evidence" value="ECO:0007669"/>
    <property type="project" value="TreeGrafter"/>
</dbReference>
<dbReference type="PANTHER" id="PTHR43394">
    <property type="entry name" value="ATP-DEPENDENT PERMEASE MDL1, MITOCHONDRIAL"/>
    <property type="match status" value="1"/>
</dbReference>
<keyword evidence="3" id="KW-1185">Reference proteome</keyword>
<dbReference type="OrthoDB" id="6500128at2759"/>
<evidence type="ECO:0000313" key="2">
    <source>
        <dbReference type="EMBL" id="EYC12959.1"/>
    </source>
</evidence>
<dbReference type="PANTHER" id="PTHR43394:SF1">
    <property type="entry name" value="ATP-BINDING CASSETTE SUB-FAMILY B MEMBER 10, MITOCHONDRIAL"/>
    <property type="match status" value="1"/>
</dbReference>
<comment type="caution">
    <text evidence="2">The sequence shown here is derived from an EMBL/GenBank/DDBJ whole genome shotgun (WGS) entry which is preliminary data.</text>
</comment>
<organism evidence="2 3">
    <name type="scientific">Ancylostoma ceylanicum</name>
    <dbReference type="NCBI Taxonomy" id="53326"/>
    <lineage>
        <taxon>Eukaryota</taxon>
        <taxon>Metazoa</taxon>
        <taxon>Ecdysozoa</taxon>
        <taxon>Nematoda</taxon>
        <taxon>Chromadorea</taxon>
        <taxon>Rhabditida</taxon>
        <taxon>Rhabditina</taxon>
        <taxon>Rhabditomorpha</taxon>
        <taxon>Strongyloidea</taxon>
        <taxon>Ancylostomatidae</taxon>
        <taxon>Ancylostomatinae</taxon>
        <taxon>Ancylostoma</taxon>
    </lineage>
</organism>
<evidence type="ECO:0000313" key="3">
    <source>
        <dbReference type="Proteomes" id="UP000024635"/>
    </source>
</evidence>
<gene>
    <name evidence="2" type="primary">Acey_s0045.g1182</name>
    <name evidence="2" type="ORF">Y032_0045g1182</name>
</gene>
<dbReference type="STRING" id="53326.A0A016UCB2"/>
<name>A0A016UCB2_9BILA</name>
<dbReference type="InterPro" id="IPR027417">
    <property type="entry name" value="P-loop_NTPase"/>
</dbReference>